<proteinExistence type="predicted"/>
<sequence length="79" mass="8213">MILRGFVTYSAGGGGVLVSADDGGVDMDQPLDVAGRVRPGLHLLQGPGEDSVEGVAAMGAPPRERSRAWGRVWTVFHGP</sequence>
<reference evidence="1" key="2">
    <citation type="submission" date="2020-09" db="EMBL/GenBank/DDBJ databases">
        <authorList>
            <person name="Sun Q."/>
            <person name="Ohkuma M."/>
        </authorList>
    </citation>
    <scope>NUCLEOTIDE SEQUENCE</scope>
    <source>
        <strain evidence="1">JCM 4815</strain>
    </source>
</reference>
<reference evidence="1" key="1">
    <citation type="journal article" date="2014" name="Int. J. Syst. Evol. Microbiol.">
        <title>Complete genome sequence of Corynebacterium casei LMG S-19264T (=DSM 44701T), isolated from a smear-ripened cheese.</title>
        <authorList>
            <consortium name="US DOE Joint Genome Institute (JGI-PGF)"/>
            <person name="Walter F."/>
            <person name="Albersmeier A."/>
            <person name="Kalinowski J."/>
            <person name="Ruckert C."/>
        </authorList>
    </citation>
    <scope>NUCLEOTIDE SEQUENCE</scope>
    <source>
        <strain evidence="1">JCM 4815</strain>
    </source>
</reference>
<gene>
    <name evidence="1" type="ORF">GCM10010365_72780</name>
</gene>
<keyword evidence="2" id="KW-1185">Reference proteome</keyword>
<protein>
    <submittedName>
        <fullName evidence="1">Uncharacterized protein</fullName>
    </submittedName>
</protein>
<organism evidence="1 2">
    <name type="scientific">Streptomyces poonensis</name>
    <dbReference type="NCBI Taxonomy" id="68255"/>
    <lineage>
        <taxon>Bacteria</taxon>
        <taxon>Bacillati</taxon>
        <taxon>Actinomycetota</taxon>
        <taxon>Actinomycetes</taxon>
        <taxon>Kitasatosporales</taxon>
        <taxon>Streptomycetaceae</taxon>
        <taxon>Streptomyces</taxon>
    </lineage>
</organism>
<dbReference type="EMBL" id="BMVW01000026">
    <property type="protein sequence ID" value="GGZ41505.1"/>
    <property type="molecule type" value="Genomic_DNA"/>
</dbReference>
<dbReference type="Proteomes" id="UP000622166">
    <property type="component" value="Unassembled WGS sequence"/>
</dbReference>
<dbReference type="AlphaFoldDB" id="A0A918QCG0"/>
<accession>A0A918QCG0</accession>
<name>A0A918QCG0_9ACTN</name>
<evidence type="ECO:0000313" key="2">
    <source>
        <dbReference type="Proteomes" id="UP000622166"/>
    </source>
</evidence>
<evidence type="ECO:0000313" key="1">
    <source>
        <dbReference type="EMBL" id="GGZ41505.1"/>
    </source>
</evidence>
<comment type="caution">
    <text evidence="1">The sequence shown here is derived from an EMBL/GenBank/DDBJ whole genome shotgun (WGS) entry which is preliminary data.</text>
</comment>